<dbReference type="InterPro" id="IPR007318">
    <property type="entry name" value="Phopholipid_MeTrfase"/>
</dbReference>
<gene>
    <name evidence="6" type="ORF">C494_02691</name>
</gene>
<proteinExistence type="predicted"/>
<sequence>MQSAEGGAMLESLTTIAFAIAVGSLLITFVGVAVSALGVANYWPPGERNWAFYIQWSLSQLFSIALLVIAVLDWNSLGLPRLPTLAVGSILFVVGFVVAIAAGRDLGVEETTGLTGELRTDGWYRYSRNPQYVGYIVASVGFALLANSTLTAVLCAMYVGWWLTLPFAEEPWLREQYGKPYERYAERVPRFVGLRTIRAVVGNRAEPALTE</sequence>
<dbReference type="Gene3D" id="1.20.120.1630">
    <property type="match status" value="1"/>
</dbReference>
<organism evidence="6 7">
    <name type="scientific">Natronorubrum bangense JCM 10635</name>
    <dbReference type="NCBI Taxonomy" id="1227500"/>
    <lineage>
        <taxon>Archaea</taxon>
        <taxon>Methanobacteriati</taxon>
        <taxon>Methanobacteriota</taxon>
        <taxon>Stenosarchaea group</taxon>
        <taxon>Halobacteria</taxon>
        <taxon>Halobacteriales</taxon>
        <taxon>Natrialbaceae</taxon>
        <taxon>Natronorubrum</taxon>
    </lineage>
</organism>
<keyword evidence="3 5" id="KW-1133">Transmembrane helix</keyword>
<dbReference type="PROSITE" id="PS50244">
    <property type="entry name" value="S5A_REDUCTASE"/>
    <property type="match status" value="1"/>
</dbReference>
<dbReference type="Pfam" id="PF04191">
    <property type="entry name" value="PEMT"/>
    <property type="match status" value="1"/>
</dbReference>
<dbReference type="eggNOG" id="arCOG03580">
    <property type="taxonomic scope" value="Archaea"/>
</dbReference>
<accession>L9WRC7</accession>
<evidence type="ECO:0000313" key="6">
    <source>
        <dbReference type="EMBL" id="ELY52005.1"/>
    </source>
</evidence>
<dbReference type="AlphaFoldDB" id="L9WRC7"/>
<keyword evidence="4 5" id="KW-0472">Membrane</keyword>
<name>L9WRC7_9EURY</name>
<dbReference type="GO" id="GO:0012505">
    <property type="term" value="C:endomembrane system"/>
    <property type="evidence" value="ECO:0007669"/>
    <property type="project" value="UniProtKB-SubCell"/>
</dbReference>
<dbReference type="STRING" id="1227500.C494_02691"/>
<dbReference type="EMBL" id="AOHY01000007">
    <property type="protein sequence ID" value="ELY52005.1"/>
    <property type="molecule type" value="Genomic_DNA"/>
</dbReference>
<evidence type="ECO:0000256" key="1">
    <source>
        <dbReference type="ARBA" id="ARBA00004127"/>
    </source>
</evidence>
<evidence type="ECO:0000313" key="7">
    <source>
        <dbReference type="Proteomes" id="UP000011690"/>
    </source>
</evidence>
<evidence type="ECO:0000256" key="5">
    <source>
        <dbReference type="SAM" id="Phobius"/>
    </source>
</evidence>
<evidence type="ECO:0000256" key="4">
    <source>
        <dbReference type="ARBA" id="ARBA00023136"/>
    </source>
</evidence>
<feature type="transmembrane region" description="Helical" evidence="5">
    <location>
        <begin position="12"/>
        <end position="38"/>
    </location>
</feature>
<feature type="transmembrane region" description="Helical" evidence="5">
    <location>
        <begin position="132"/>
        <end position="165"/>
    </location>
</feature>
<protein>
    <submittedName>
        <fullName evidence="6">Uncharacterized protein</fullName>
    </submittedName>
</protein>
<dbReference type="PATRIC" id="fig|1227500.6.peg.549"/>
<feature type="transmembrane region" description="Helical" evidence="5">
    <location>
        <begin position="84"/>
        <end position="103"/>
    </location>
</feature>
<comment type="subcellular location">
    <subcellularLocation>
        <location evidence="1">Endomembrane system</location>
        <topology evidence="1">Multi-pass membrane protein</topology>
    </subcellularLocation>
</comment>
<reference evidence="6 7" key="1">
    <citation type="journal article" date="2014" name="PLoS Genet.">
        <title>Phylogenetically driven sequencing of extremely halophilic archaea reveals strategies for static and dynamic osmo-response.</title>
        <authorList>
            <person name="Becker E.A."/>
            <person name="Seitzer P.M."/>
            <person name="Tritt A."/>
            <person name="Larsen D."/>
            <person name="Krusor M."/>
            <person name="Yao A.I."/>
            <person name="Wu D."/>
            <person name="Madern D."/>
            <person name="Eisen J.A."/>
            <person name="Darling A.E."/>
            <person name="Facciotti M.T."/>
        </authorList>
    </citation>
    <scope>NUCLEOTIDE SEQUENCE [LARGE SCALE GENOMIC DNA]</scope>
    <source>
        <strain evidence="6 7">JCM 10635</strain>
    </source>
</reference>
<evidence type="ECO:0000256" key="2">
    <source>
        <dbReference type="ARBA" id="ARBA00022692"/>
    </source>
</evidence>
<dbReference type="Proteomes" id="UP000011690">
    <property type="component" value="Unassembled WGS sequence"/>
</dbReference>
<keyword evidence="7" id="KW-1185">Reference proteome</keyword>
<comment type="caution">
    <text evidence="6">The sequence shown here is derived from an EMBL/GenBank/DDBJ whole genome shotgun (WGS) entry which is preliminary data.</text>
</comment>
<evidence type="ECO:0000256" key="3">
    <source>
        <dbReference type="ARBA" id="ARBA00022989"/>
    </source>
</evidence>
<keyword evidence="2 5" id="KW-0812">Transmembrane</keyword>
<feature type="transmembrane region" description="Helical" evidence="5">
    <location>
        <begin position="50"/>
        <end position="72"/>
    </location>
</feature>